<feature type="transmembrane region" description="Helical" evidence="7">
    <location>
        <begin position="159"/>
        <end position="186"/>
    </location>
</feature>
<evidence type="ECO:0000256" key="1">
    <source>
        <dbReference type="ARBA" id="ARBA00004651"/>
    </source>
</evidence>
<dbReference type="EMBL" id="JBHSFN010000015">
    <property type="protein sequence ID" value="MFC4589150.1"/>
    <property type="molecule type" value="Genomic_DNA"/>
</dbReference>
<keyword evidence="5 7" id="KW-0472">Membrane</keyword>
<name>A0ABV9EKE6_9ACTN</name>
<evidence type="ECO:0000256" key="6">
    <source>
        <dbReference type="SAM" id="MobiDB-lite"/>
    </source>
</evidence>
<dbReference type="Proteomes" id="UP001595891">
    <property type="component" value="Unassembled WGS sequence"/>
</dbReference>
<dbReference type="Pfam" id="PF03631">
    <property type="entry name" value="Virul_fac_BrkB"/>
    <property type="match status" value="1"/>
</dbReference>
<sequence length="349" mass="36982">MGTATTVPQTRSMSGEELSADDAWVTLRRYGGWHLVRDSFVRFRYGDGFSHSRALAFQICLAIIPGAIAAVGLSSWLHQERLGQVVQRTIRAILPGSGRQVIQDALAVSERHAGDGGAIALWAGLVTAIVGLTTAMAQVERGANRIYGVERDSPFRRKYTKAVVMALTAGSLMTLGFLIMVGGRAIGDALAGVYHWGDTATTAWRLLRWPVGFLLAVLSASVLFRAAPRRRQPGHTWLAAGALVALALWTVFTWGLSLYVEKSGSFGATYGPLTAVMALLLWSLLSSVALFLGLSFAAQLEACRGGTGGPITEDPGPAAGRADAEGPVAGRADASDGHRAERVPAGRDQ</sequence>
<keyword evidence="4 7" id="KW-1133">Transmembrane helix</keyword>
<dbReference type="PANTHER" id="PTHR30213:SF0">
    <property type="entry name" value="UPF0761 MEMBRANE PROTEIN YIHY"/>
    <property type="match status" value="1"/>
</dbReference>
<feature type="transmembrane region" description="Helical" evidence="7">
    <location>
        <begin position="54"/>
        <end position="77"/>
    </location>
</feature>
<keyword evidence="9" id="KW-1185">Reference proteome</keyword>
<keyword evidence="2" id="KW-1003">Cell membrane</keyword>
<gene>
    <name evidence="8" type="ORF">ACFO8L_23875</name>
</gene>
<feature type="compositionally biased region" description="Basic and acidic residues" evidence="6">
    <location>
        <begin position="333"/>
        <end position="349"/>
    </location>
</feature>
<dbReference type="PANTHER" id="PTHR30213">
    <property type="entry name" value="INNER MEMBRANE PROTEIN YHJD"/>
    <property type="match status" value="1"/>
</dbReference>
<comment type="caution">
    <text evidence="8">The sequence shown here is derived from an EMBL/GenBank/DDBJ whole genome shotgun (WGS) entry which is preliminary data.</text>
</comment>
<evidence type="ECO:0000256" key="7">
    <source>
        <dbReference type="SAM" id="Phobius"/>
    </source>
</evidence>
<feature type="transmembrane region" description="Helical" evidence="7">
    <location>
        <begin position="236"/>
        <end position="260"/>
    </location>
</feature>
<dbReference type="RefSeq" id="WP_262846358.1">
    <property type="nucleotide sequence ID" value="NZ_JANZYP010000045.1"/>
</dbReference>
<evidence type="ECO:0000313" key="8">
    <source>
        <dbReference type="EMBL" id="MFC4589150.1"/>
    </source>
</evidence>
<dbReference type="InterPro" id="IPR017039">
    <property type="entry name" value="Virul_fac_BrkB"/>
</dbReference>
<reference evidence="9" key="1">
    <citation type="journal article" date="2019" name="Int. J. Syst. Evol. Microbiol.">
        <title>The Global Catalogue of Microorganisms (GCM) 10K type strain sequencing project: providing services to taxonomists for standard genome sequencing and annotation.</title>
        <authorList>
            <consortium name="The Broad Institute Genomics Platform"/>
            <consortium name="The Broad Institute Genome Sequencing Center for Infectious Disease"/>
            <person name="Wu L."/>
            <person name="Ma J."/>
        </authorList>
    </citation>
    <scope>NUCLEOTIDE SEQUENCE [LARGE SCALE GENOMIC DNA]</scope>
    <source>
        <strain evidence="9">CCUG 49560</strain>
    </source>
</reference>
<evidence type="ECO:0000256" key="5">
    <source>
        <dbReference type="ARBA" id="ARBA00023136"/>
    </source>
</evidence>
<protein>
    <submittedName>
        <fullName evidence="8">YihY/virulence factor BrkB family protein</fullName>
    </submittedName>
</protein>
<feature type="region of interest" description="Disordered" evidence="6">
    <location>
        <begin position="308"/>
        <end position="349"/>
    </location>
</feature>
<evidence type="ECO:0000256" key="2">
    <source>
        <dbReference type="ARBA" id="ARBA00022475"/>
    </source>
</evidence>
<evidence type="ECO:0000256" key="3">
    <source>
        <dbReference type="ARBA" id="ARBA00022692"/>
    </source>
</evidence>
<feature type="transmembrane region" description="Helical" evidence="7">
    <location>
        <begin position="119"/>
        <end position="139"/>
    </location>
</feature>
<dbReference type="PIRSF" id="PIRSF035875">
    <property type="entry name" value="RNase_BN"/>
    <property type="match status" value="1"/>
</dbReference>
<feature type="transmembrane region" description="Helical" evidence="7">
    <location>
        <begin position="206"/>
        <end position="224"/>
    </location>
</feature>
<evidence type="ECO:0000256" key="4">
    <source>
        <dbReference type="ARBA" id="ARBA00022989"/>
    </source>
</evidence>
<keyword evidence="3 7" id="KW-0812">Transmembrane</keyword>
<organism evidence="8 9">
    <name type="scientific">Sphaerisporangium corydalis</name>
    <dbReference type="NCBI Taxonomy" id="1441875"/>
    <lineage>
        <taxon>Bacteria</taxon>
        <taxon>Bacillati</taxon>
        <taxon>Actinomycetota</taxon>
        <taxon>Actinomycetes</taxon>
        <taxon>Streptosporangiales</taxon>
        <taxon>Streptosporangiaceae</taxon>
        <taxon>Sphaerisporangium</taxon>
    </lineage>
</organism>
<dbReference type="NCBIfam" id="TIGR00765">
    <property type="entry name" value="yihY_not_rbn"/>
    <property type="match status" value="1"/>
</dbReference>
<comment type="subcellular location">
    <subcellularLocation>
        <location evidence="1">Cell membrane</location>
        <topology evidence="1">Multi-pass membrane protein</topology>
    </subcellularLocation>
</comment>
<accession>A0ABV9EKE6</accession>
<evidence type="ECO:0000313" key="9">
    <source>
        <dbReference type="Proteomes" id="UP001595891"/>
    </source>
</evidence>
<feature type="transmembrane region" description="Helical" evidence="7">
    <location>
        <begin position="272"/>
        <end position="294"/>
    </location>
</feature>
<proteinExistence type="predicted"/>